<evidence type="ECO:0000313" key="1">
    <source>
        <dbReference type="EMBL" id="MBO8429907.1"/>
    </source>
</evidence>
<proteinExistence type="predicted"/>
<comment type="caution">
    <text evidence="1">The sequence shown here is derived from an EMBL/GenBank/DDBJ whole genome shotgun (WGS) entry which is preliminary data.</text>
</comment>
<reference evidence="1" key="1">
    <citation type="submission" date="2020-10" db="EMBL/GenBank/DDBJ databases">
        <authorList>
            <person name="Gilroy R."/>
        </authorList>
    </citation>
    <scope>NUCLEOTIDE SEQUENCE</scope>
    <source>
        <strain evidence="1">10192</strain>
    </source>
</reference>
<dbReference type="Proteomes" id="UP000823632">
    <property type="component" value="Unassembled WGS sequence"/>
</dbReference>
<dbReference type="EMBL" id="JADIND010000016">
    <property type="protein sequence ID" value="MBO8429907.1"/>
    <property type="molecule type" value="Genomic_DNA"/>
</dbReference>
<reference evidence="1" key="2">
    <citation type="journal article" date="2021" name="PeerJ">
        <title>Extensive microbial diversity within the chicken gut microbiome revealed by metagenomics and culture.</title>
        <authorList>
            <person name="Gilroy R."/>
            <person name="Ravi A."/>
            <person name="Getino M."/>
            <person name="Pursley I."/>
            <person name="Horton D.L."/>
            <person name="Alikhan N.F."/>
            <person name="Baker D."/>
            <person name="Gharbi K."/>
            <person name="Hall N."/>
            <person name="Watson M."/>
            <person name="Adriaenssens E.M."/>
            <person name="Foster-Nyarko E."/>
            <person name="Jarju S."/>
            <person name="Secka A."/>
            <person name="Antonio M."/>
            <person name="Oren A."/>
            <person name="Chaudhuri R.R."/>
            <person name="La Ragione R."/>
            <person name="Hildebrand F."/>
            <person name="Pallen M.J."/>
        </authorList>
    </citation>
    <scope>NUCLEOTIDE SEQUENCE</scope>
    <source>
        <strain evidence="1">10192</strain>
    </source>
</reference>
<name>A0A9D9GZF4_9BACT</name>
<gene>
    <name evidence="1" type="ORF">IAC76_00830</name>
</gene>
<dbReference type="InterPro" id="IPR005358">
    <property type="entry name" value="Puta_zinc/iron-chelating_dom"/>
</dbReference>
<dbReference type="AlphaFoldDB" id="A0A9D9GZF4"/>
<evidence type="ECO:0000313" key="2">
    <source>
        <dbReference type="Proteomes" id="UP000823632"/>
    </source>
</evidence>
<dbReference type="Pfam" id="PF03692">
    <property type="entry name" value="CxxCxxCC"/>
    <property type="match status" value="1"/>
</dbReference>
<accession>A0A9D9GZF4</accession>
<protein>
    <submittedName>
        <fullName evidence="1">YkgJ family cysteine cluster protein</fullName>
    </submittedName>
</protein>
<organism evidence="1 2">
    <name type="scientific">Candidatus Scatousia excrementipullorum</name>
    <dbReference type="NCBI Taxonomy" id="2840936"/>
    <lineage>
        <taxon>Bacteria</taxon>
        <taxon>Candidatus Scatousia</taxon>
    </lineage>
</organism>
<sequence>MSGLYSSIESLRSEYREIFKKSLAEITKRVDELRPMDIEGDIFETYPQNSAGSQWQAKVLDMLENDISKEVYRKYQEILAYRTQFKCVGCATCCNLACSEFSPAELKHKAENGDNFAKQFLSVFIPYESKEEARKIYPEYIQMLEENKEDNVYFYHCPKLTEDKRCSDYENRPQICRDFPDNPLSILPKSCGYKQWKDEIEPVALMLHSMVEIIEYYKEKIPQ</sequence>